<sequence length="359" mass="40176">MESFRDPTYPLMRWPDRWSRPPLPHGFGGIAVRTRRARGIRRHEPDRNIGVNGRPLWHGWGRMIAVVPPGEHLVEVREKAVEGASWVSVRTGEVVELDYVASRTPGAHGLLGRRPVRGIGTTKRSWVFSAAALLVAFAVLPFTGLPETLGRPPRFTFLVAGMIAIACLAPWAWERRRRRADRRIRIDAADEARLVTDAVSRQPASFLGTTPRSIPAPAEGLGCLLIAFQYRHTLAEDLPHAGNAHSWLADPRLWIDGRSRPASWATWWYELTPGRHEVEVWLPTGEGRSGEPDDRITPLTVPVRVAEGDIRLLAIEVDTHTRLGATQLNLVEDGSTRTLRRPAFGERVDVSHQISVRTR</sequence>
<evidence type="ECO:0000313" key="3">
    <source>
        <dbReference type="Proteomes" id="UP000548476"/>
    </source>
</evidence>
<evidence type="ECO:0000256" key="1">
    <source>
        <dbReference type="SAM" id="Phobius"/>
    </source>
</evidence>
<organism evidence="2 3">
    <name type="scientific">Phytomonospora endophytica</name>
    <dbReference type="NCBI Taxonomy" id="714109"/>
    <lineage>
        <taxon>Bacteria</taxon>
        <taxon>Bacillati</taxon>
        <taxon>Actinomycetota</taxon>
        <taxon>Actinomycetes</taxon>
        <taxon>Micromonosporales</taxon>
        <taxon>Micromonosporaceae</taxon>
        <taxon>Phytomonospora</taxon>
    </lineage>
</organism>
<keyword evidence="1" id="KW-1133">Transmembrane helix</keyword>
<dbReference type="AlphaFoldDB" id="A0A841FYV1"/>
<protein>
    <submittedName>
        <fullName evidence="2">Uncharacterized protein</fullName>
    </submittedName>
</protein>
<feature type="transmembrane region" description="Helical" evidence="1">
    <location>
        <begin position="155"/>
        <end position="173"/>
    </location>
</feature>
<accession>A0A841FYV1</accession>
<keyword evidence="1" id="KW-0472">Membrane</keyword>
<gene>
    <name evidence="2" type="ORF">HNR73_006403</name>
</gene>
<proteinExistence type="predicted"/>
<dbReference type="Proteomes" id="UP000548476">
    <property type="component" value="Unassembled WGS sequence"/>
</dbReference>
<name>A0A841FYV1_9ACTN</name>
<dbReference type="RefSeq" id="WP_184791312.1">
    <property type="nucleotide sequence ID" value="NZ_BONT01000069.1"/>
</dbReference>
<keyword evidence="1" id="KW-0812">Transmembrane</keyword>
<feature type="transmembrane region" description="Helical" evidence="1">
    <location>
        <begin position="126"/>
        <end position="143"/>
    </location>
</feature>
<dbReference type="EMBL" id="JACHGT010000017">
    <property type="protein sequence ID" value="MBB6038517.1"/>
    <property type="molecule type" value="Genomic_DNA"/>
</dbReference>
<reference evidence="2 3" key="1">
    <citation type="submission" date="2020-08" db="EMBL/GenBank/DDBJ databases">
        <title>Genomic Encyclopedia of Type Strains, Phase IV (KMG-IV): sequencing the most valuable type-strain genomes for metagenomic binning, comparative biology and taxonomic classification.</title>
        <authorList>
            <person name="Goeker M."/>
        </authorList>
    </citation>
    <scope>NUCLEOTIDE SEQUENCE [LARGE SCALE GENOMIC DNA]</scope>
    <source>
        <strain evidence="2 3">YIM 65646</strain>
    </source>
</reference>
<comment type="caution">
    <text evidence="2">The sequence shown here is derived from an EMBL/GenBank/DDBJ whole genome shotgun (WGS) entry which is preliminary data.</text>
</comment>
<keyword evidence="3" id="KW-1185">Reference proteome</keyword>
<evidence type="ECO:0000313" key="2">
    <source>
        <dbReference type="EMBL" id="MBB6038517.1"/>
    </source>
</evidence>